<organism evidence="1 2">
    <name type="scientific">Psylliodes chrysocephalus</name>
    <dbReference type="NCBI Taxonomy" id="3402493"/>
    <lineage>
        <taxon>Eukaryota</taxon>
        <taxon>Metazoa</taxon>
        <taxon>Ecdysozoa</taxon>
        <taxon>Arthropoda</taxon>
        <taxon>Hexapoda</taxon>
        <taxon>Insecta</taxon>
        <taxon>Pterygota</taxon>
        <taxon>Neoptera</taxon>
        <taxon>Endopterygota</taxon>
        <taxon>Coleoptera</taxon>
        <taxon>Polyphaga</taxon>
        <taxon>Cucujiformia</taxon>
        <taxon>Chrysomeloidea</taxon>
        <taxon>Chrysomelidae</taxon>
        <taxon>Galerucinae</taxon>
        <taxon>Alticini</taxon>
        <taxon>Psylliodes</taxon>
    </lineage>
</organism>
<dbReference type="PANTHER" id="PTHR10773:SF19">
    <property type="match status" value="1"/>
</dbReference>
<evidence type="ECO:0000313" key="2">
    <source>
        <dbReference type="Proteomes" id="UP001153636"/>
    </source>
</evidence>
<accession>A0A9P0GEN5</accession>
<dbReference type="Proteomes" id="UP001153636">
    <property type="component" value="Chromosome 3"/>
</dbReference>
<dbReference type="AlphaFoldDB" id="A0A9P0GEN5"/>
<name>A0A9P0GEN5_9CUCU</name>
<protein>
    <submittedName>
        <fullName evidence="1">Uncharacterized protein</fullName>
    </submittedName>
</protein>
<dbReference type="PANTHER" id="PTHR10773">
    <property type="entry name" value="DNA-DIRECTED RNA POLYMERASES I, II, AND III SUBUNIT RPABC2"/>
    <property type="match status" value="1"/>
</dbReference>
<sequence>MYLNTTGLGEWSVKNWVFKDKNGIVERRESVLAGRETRSNIYEEYSDFLREFLNSLNKLPAHYYRKDTTKQYLEQDFQPLAQLHKKYKNQYGCTAQNRNPVLSNALLHLAETYNVTIFQKFLVKGYTQMECDSVHTTIETSLKNRNIYLPSDCARVTREAEKKNPYLVKTPDFVFFTNYNHKPFIKYDSICPGKVTSDPLVFNIRALRYTENGEIQYKINLDDEFQPLPRRPKVINLSGKIFRSYIPDCKKLSERNKAGLLAFL</sequence>
<proteinExistence type="predicted"/>
<gene>
    <name evidence="1" type="ORF">PSYICH_LOCUS9480</name>
</gene>
<dbReference type="EMBL" id="OV651815">
    <property type="protein sequence ID" value="CAH1108096.1"/>
    <property type="molecule type" value="Genomic_DNA"/>
</dbReference>
<reference evidence="1" key="1">
    <citation type="submission" date="2022-01" db="EMBL/GenBank/DDBJ databases">
        <authorList>
            <person name="King R."/>
        </authorList>
    </citation>
    <scope>NUCLEOTIDE SEQUENCE</scope>
</reference>
<keyword evidence="2" id="KW-1185">Reference proteome</keyword>
<evidence type="ECO:0000313" key="1">
    <source>
        <dbReference type="EMBL" id="CAH1108096.1"/>
    </source>
</evidence>
<dbReference type="OrthoDB" id="7367179at2759"/>